<protein>
    <submittedName>
        <fullName evidence="2">Uncharacterized protein</fullName>
    </submittedName>
</protein>
<dbReference type="Proteomes" id="UP000634136">
    <property type="component" value="Unassembled WGS sequence"/>
</dbReference>
<sequence>MNISPRPPSFVAGERAPLPPVKSP</sequence>
<evidence type="ECO:0000313" key="3">
    <source>
        <dbReference type="Proteomes" id="UP000634136"/>
    </source>
</evidence>
<gene>
    <name evidence="2" type="ORF">G2W53_033342</name>
</gene>
<dbReference type="EMBL" id="JAAIUW010000010">
    <property type="protein sequence ID" value="KAF7812366.1"/>
    <property type="molecule type" value="Genomic_DNA"/>
</dbReference>
<accession>A0A834SZ41</accession>
<name>A0A834SZ41_9FABA</name>
<reference evidence="2" key="1">
    <citation type="submission" date="2020-09" db="EMBL/GenBank/DDBJ databases">
        <title>Genome-Enabled Discovery of Anthraquinone Biosynthesis in Senna tora.</title>
        <authorList>
            <person name="Kang S.-H."/>
            <person name="Pandey R.P."/>
            <person name="Lee C.-M."/>
            <person name="Sim J.-S."/>
            <person name="Jeong J.-T."/>
            <person name="Choi B.-S."/>
            <person name="Jung M."/>
            <person name="Ginzburg D."/>
            <person name="Zhao K."/>
            <person name="Won S.Y."/>
            <person name="Oh T.-J."/>
            <person name="Yu Y."/>
            <person name="Kim N.-H."/>
            <person name="Lee O.R."/>
            <person name="Lee T.-H."/>
            <person name="Bashyal P."/>
            <person name="Kim T.-S."/>
            <person name="Lee W.-H."/>
            <person name="Kawkins C."/>
            <person name="Kim C.-K."/>
            <person name="Kim J.S."/>
            <person name="Ahn B.O."/>
            <person name="Rhee S.Y."/>
            <person name="Sohng J.K."/>
        </authorList>
    </citation>
    <scope>NUCLEOTIDE SEQUENCE</scope>
    <source>
        <tissue evidence="2">Leaf</tissue>
    </source>
</reference>
<dbReference type="AlphaFoldDB" id="A0A834SZ41"/>
<comment type="caution">
    <text evidence="2">The sequence shown here is derived from an EMBL/GenBank/DDBJ whole genome shotgun (WGS) entry which is preliminary data.</text>
</comment>
<evidence type="ECO:0000313" key="2">
    <source>
        <dbReference type="EMBL" id="KAF7812366.1"/>
    </source>
</evidence>
<organism evidence="2 3">
    <name type="scientific">Senna tora</name>
    <dbReference type="NCBI Taxonomy" id="362788"/>
    <lineage>
        <taxon>Eukaryota</taxon>
        <taxon>Viridiplantae</taxon>
        <taxon>Streptophyta</taxon>
        <taxon>Embryophyta</taxon>
        <taxon>Tracheophyta</taxon>
        <taxon>Spermatophyta</taxon>
        <taxon>Magnoliopsida</taxon>
        <taxon>eudicotyledons</taxon>
        <taxon>Gunneridae</taxon>
        <taxon>Pentapetalae</taxon>
        <taxon>rosids</taxon>
        <taxon>fabids</taxon>
        <taxon>Fabales</taxon>
        <taxon>Fabaceae</taxon>
        <taxon>Caesalpinioideae</taxon>
        <taxon>Cassia clade</taxon>
        <taxon>Senna</taxon>
    </lineage>
</organism>
<keyword evidence="3" id="KW-1185">Reference proteome</keyword>
<evidence type="ECO:0000256" key="1">
    <source>
        <dbReference type="SAM" id="MobiDB-lite"/>
    </source>
</evidence>
<feature type="region of interest" description="Disordered" evidence="1">
    <location>
        <begin position="1"/>
        <end position="24"/>
    </location>
</feature>
<proteinExistence type="predicted"/>